<dbReference type="Proteomes" id="UP000636453">
    <property type="component" value="Unassembled WGS sequence"/>
</dbReference>
<protein>
    <submittedName>
        <fullName evidence="1">Uncharacterized protein</fullName>
    </submittedName>
</protein>
<dbReference type="EMBL" id="BNCF01000016">
    <property type="protein sequence ID" value="GHE41583.1"/>
    <property type="molecule type" value="Genomic_DNA"/>
</dbReference>
<evidence type="ECO:0000313" key="1">
    <source>
        <dbReference type="EMBL" id="GHE41583.1"/>
    </source>
</evidence>
<reference evidence="1" key="2">
    <citation type="submission" date="2020-09" db="EMBL/GenBank/DDBJ databases">
        <authorList>
            <person name="Sun Q."/>
            <person name="Kim S."/>
        </authorList>
    </citation>
    <scope>NUCLEOTIDE SEQUENCE</scope>
    <source>
        <strain evidence="1">KCTC 32020</strain>
    </source>
</reference>
<comment type="caution">
    <text evidence="1">The sequence shown here is derived from an EMBL/GenBank/DDBJ whole genome shotgun (WGS) entry which is preliminary data.</text>
</comment>
<dbReference type="OrthoDB" id="290819at2"/>
<accession>A0A919DET6</accession>
<organism evidence="1 2">
    <name type="scientific">Vulcaniibacterium thermophilum</name>
    <dbReference type="NCBI Taxonomy" id="1169913"/>
    <lineage>
        <taxon>Bacteria</taxon>
        <taxon>Pseudomonadati</taxon>
        <taxon>Pseudomonadota</taxon>
        <taxon>Gammaproteobacteria</taxon>
        <taxon>Lysobacterales</taxon>
        <taxon>Lysobacteraceae</taxon>
        <taxon>Vulcaniibacterium</taxon>
    </lineage>
</organism>
<reference evidence="1" key="1">
    <citation type="journal article" date="2014" name="Int. J. Syst. Evol. Microbiol.">
        <title>Complete genome sequence of Corynebacterium casei LMG S-19264T (=DSM 44701T), isolated from a smear-ripened cheese.</title>
        <authorList>
            <consortium name="US DOE Joint Genome Institute (JGI-PGF)"/>
            <person name="Walter F."/>
            <person name="Albersmeier A."/>
            <person name="Kalinowski J."/>
            <person name="Ruckert C."/>
        </authorList>
    </citation>
    <scope>NUCLEOTIDE SEQUENCE</scope>
    <source>
        <strain evidence="1">KCTC 32020</strain>
    </source>
</reference>
<keyword evidence="2" id="KW-1185">Reference proteome</keyword>
<gene>
    <name evidence="1" type="ORF">GCM10007167_24360</name>
</gene>
<sequence length="137" mass="15256">MSDSPEAQWQAYHARKRAERLSEAEAVWRALAAVGVGNDTVLVVEFTHFGADRARAEALARQLSEHYTATLEAGNDGYWLVRGTTHPYGVSFDDAQHRDWVEFMCDLAQSHGCVFSTWAVTVHPRGPRIDSEAIEAP</sequence>
<dbReference type="RefSeq" id="WP_146471986.1">
    <property type="nucleotide sequence ID" value="NZ_BNCF01000016.1"/>
</dbReference>
<proteinExistence type="predicted"/>
<evidence type="ECO:0000313" key="2">
    <source>
        <dbReference type="Proteomes" id="UP000636453"/>
    </source>
</evidence>
<dbReference type="AlphaFoldDB" id="A0A919DET6"/>
<name>A0A919DET6_9GAMM</name>